<evidence type="ECO:0000313" key="6">
    <source>
        <dbReference type="EMBL" id="GFO25662.1"/>
    </source>
</evidence>
<evidence type="ECO:0000313" key="7">
    <source>
        <dbReference type="Proteomes" id="UP000735302"/>
    </source>
</evidence>
<proteinExistence type="inferred from homology"/>
<name>A0AAV4C234_9GAST</name>
<comment type="caution">
    <text evidence="6">The sequence shown here is derived from an EMBL/GenBank/DDBJ whole genome shotgun (WGS) entry which is preliminary data.</text>
</comment>
<dbReference type="GO" id="GO:0038023">
    <property type="term" value="F:signaling receptor activity"/>
    <property type="evidence" value="ECO:0007669"/>
    <property type="project" value="TreeGrafter"/>
</dbReference>
<reference evidence="6 7" key="1">
    <citation type="journal article" date="2021" name="Elife">
        <title>Chloroplast acquisition without the gene transfer in kleptoplastic sea slugs, Plakobranchus ocellatus.</title>
        <authorList>
            <person name="Maeda T."/>
            <person name="Takahashi S."/>
            <person name="Yoshida T."/>
            <person name="Shimamura S."/>
            <person name="Takaki Y."/>
            <person name="Nagai Y."/>
            <person name="Toyoda A."/>
            <person name="Suzuki Y."/>
            <person name="Arimoto A."/>
            <person name="Ishii H."/>
            <person name="Satoh N."/>
            <person name="Nishiyama T."/>
            <person name="Hasebe M."/>
            <person name="Maruyama T."/>
            <person name="Minagawa J."/>
            <person name="Obokata J."/>
            <person name="Shigenobu S."/>
        </authorList>
    </citation>
    <scope>NUCLEOTIDE SEQUENCE [LARGE SCALE GENOMIC DNA]</scope>
</reference>
<dbReference type="InterPro" id="IPR018143">
    <property type="entry name" value="Folate_rcpt-like"/>
</dbReference>
<keyword evidence="6" id="KW-0675">Receptor</keyword>
<dbReference type="Proteomes" id="UP000735302">
    <property type="component" value="Unassembled WGS sequence"/>
</dbReference>
<dbReference type="AlphaFoldDB" id="A0AAV4C234"/>
<gene>
    <name evidence="6" type="ORF">PoB_005216700</name>
</gene>
<keyword evidence="2 4" id="KW-0732">Signal</keyword>
<dbReference type="PANTHER" id="PTHR10517">
    <property type="entry name" value="FOLATE RECEPTOR"/>
    <property type="match status" value="1"/>
</dbReference>
<evidence type="ECO:0000256" key="2">
    <source>
        <dbReference type="ARBA" id="ARBA00022729"/>
    </source>
</evidence>
<dbReference type="EMBL" id="BLXT01005763">
    <property type="protein sequence ID" value="GFO25662.1"/>
    <property type="molecule type" value="Genomic_DNA"/>
</dbReference>
<feature type="chain" id="PRO_5043562408" evidence="4">
    <location>
        <begin position="21"/>
        <end position="277"/>
    </location>
</feature>
<feature type="signal peptide" evidence="4">
    <location>
        <begin position="1"/>
        <end position="20"/>
    </location>
</feature>
<evidence type="ECO:0000259" key="5">
    <source>
        <dbReference type="Pfam" id="PF03024"/>
    </source>
</evidence>
<organism evidence="6 7">
    <name type="scientific">Plakobranchus ocellatus</name>
    <dbReference type="NCBI Taxonomy" id="259542"/>
    <lineage>
        <taxon>Eukaryota</taxon>
        <taxon>Metazoa</taxon>
        <taxon>Spiralia</taxon>
        <taxon>Lophotrochozoa</taxon>
        <taxon>Mollusca</taxon>
        <taxon>Gastropoda</taxon>
        <taxon>Heterobranchia</taxon>
        <taxon>Euthyneura</taxon>
        <taxon>Panpulmonata</taxon>
        <taxon>Sacoglossa</taxon>
        <taxon>Placobranchoidea</taxon>
        <taxon>Plakobranchidae</taxon>
        <taxon>Plakobranchus</taxon>
    </lineage>
</organism>
<sequence length="277" mass="31521">MEKIVCTCILTLFCVKFALSRLDGLKTVESYMNICMLGKYHKSSPSPEKGLVSKFCSPWAVRSCCTEETALDIHVNSAWLNFDWNHCGQLSSRCREYFIMDSCFYSCSPNVGPWLVEDVRKIRKERFKNVPLCEKVCDNWYEACKDDLTCTDEWAKNFNWSTGINTCPHGSACRKFSEVFQNKASTFCEKVFGSFKVVPEDPNGGGNCFHLWFDPRHPNPNEAVARRRASEILNVEYKVVQGSESNNGHNKAVQLDSRSTFVVSMVVFTAVLADYVK</sequence>
<keyword evidence="7" id="KW-1185">Reference proteome</keyword>
<accession>A0AAV4C234</accession>
<evidence type="ECO:0000256" key="1">
    <source>
        <dbReference type="ARBA" id="ARBA00007932"/>
    </source>
</evidence>
<dbReference type="InterPro" id="IPR004269">
    <property type="entry name" value="Folate_rcpt"/>
</dbReference>
<feature type="domain" description="Folate receptor-like" evidence="5">
    <location>
        <begin position="35"/>
        <end position="209"/>
    </location>
</feature>
<dbReference type="GO" id="GO:0009897">
    <property type="term" value="C:external side of plasma membrane"/>
    <property type="evidence" value="ECO:0007669"/>
    <property type="project" value="TreeGrafter"/>
</dbReference>
<dbReference type="PANTHER" id="PTHR10517:SF14">
    <property type="entry name" value="FOLATE RECEPTOR 1-RELATED"/>
    <property type="match status" value="1"/>
</dbReference>
<evidence type="ECO:0000256" key="4">
    <source>
        <dbReference type="SAM" id="SignalP"/>
    </source>
</evidence>
<comment type="similarity">
    <text evidence="1">Belongs to the folate receptor family.</text>
</comment>
<dbReference type="Pfam" id="PF03024">
    <property type="entry name" value="Folate_rec"/>
    <property type="match status" value="1"/>
</dbReference>
<keyword evidence="3" id="KW-1015">Disulfide bond</keyword>
<protein>
    <submittedName>
        <fullName evidence="6">Folate receptor alpha</fullName>
    </submittedName>
</protein>
<evidence type="ECO:0000256" key="3">
    <source>
        <dbReference type="ARBA" id="ARBA00023157"/>
    </source>
</evidence>